<dbReference type="AlphaFoldDB" id="A0A0F9L6S5"/>
<feature type="transmembrane region" description="Helical" evidence="1">
    <location>
        <begin position="35"/>
        <end position="54"/>
    </location>
</feature>
<proteinExistence type="predicted"/>
<accession>A0A0F9L6S5</accession>
<dbReference type="EMBL" id="LAZR01006661">
    <property type="protein sequence ID" value="KKM90524.1"/>
    <property type="molecule type" value="Genomic_DNA"/>
</dbReference>
<protein>
    <submittedName>
        <fullName evidence="2">Uncharacterized protein</fullName>
    </submittedName>
</protein>
<reference evidence="2" key="1">
    <citation type="journal article" date="2015" name="Nature">
        <title>Complex archaea that bridge the gap between prokaryotes and eukaryotes.</title>
        <authorList>
            <person name="Spang A."/>
            <person name="Saw J.H."/>
            <person name="Jorgensen S.L."/>
            <person name="Zaremba-Niedzwiedzka K."/>
            <person name="Martijn J."/>
            <person name="Lind A.E."/>
            <person name="van Eijk R."/>
            <person name="Schleper C."/>
            <person name="Guy L."/>
            <person name="Ettema T.J."/>
        </authorList>
    </citation>
    <scope>NUCLEOTIDE SEQUENCE</scope>
</reference>
<keyword evidence="1" id="KW-1133">Transmembrane helix</keyword>
<name>A0A0F9L6S5_9ZZZZ</name>
<evidence type="ECO:0000256" key="1">
    <source>
        <dbReference type="SAM" id="Phobius"/>
    </source>
</evidence>
<organism evidence="2">
    <name type="scientific">marine sediment metagenome</name>
    <dbReference type="NCBI Taxonomy" id="412755"/>
    <lineage>
        <taxon>unclassified sequences</taxon>
        <taxon>metagenomes</taxon>
        <taxon>ecological metagenomes</taxon>
    </lineage>
</organism>
<comment type="caution">
    <text evidence="2">The sequence shown here is derived from an EMBL/GenBank/DDBJ whole genome shotgun (WGS) entry which is preliminary data.</text>
</comment>
<sequence>MLEGKRTKTGAILLIIAGALYIGGLYDAILYDIGIGLAMMGAGLVAWGMHHRVAKGLCNMRDGKILYNSMRMQPPSVMGE</sequence>
<feature type="transmembrane region" description="Helical" evidence="1">
    <location>
        <begin position="12"/>
        <end position="29"/>
    </location>
</feature>
<gene>
    <name evidence="2" type="ORF">LCGC14_1237840</name>
</gene>
<evidence type="ECO:0000313" key="2">
    <source>
        <dbReference type="EMBL" id="KKM90524.1"/>
    </source>
</evidence>
<keyword evidence="1" id="KW-0472">Membrane</keyword>
<keyword evidence="1" id="KW-0812">Transmembrane</keyword>